<evidence type="ECO:0000256" key="4">
    <source>
        <dbReference type="ARBA" id="ARBA00022722"/>
    </source>
</evidence>
<dbReference type="PANTHER" id="PTHR30337:SF0">
    <property type="entry name" value="NUCLEASE SBCCD SUBUNIT D"/>
    <property type="match status" value="1"/>
</dbReference>
<dbReference type="SUPFAM" id="SSF56300">
    <property type="entry name" value="Metallo-dependent phosphatases"/>
    <property type="match status" value="1"/>
</dbReference>
<feature type="domain" description="Calcineurin-like phosphoesterase" evidence="8">
    <location>
        <begin position="1"/>
        <end position="219"/>
    </location>
</feature>
<keyword evidence="5 7" id="KW-0378">Hydrolase</keyword>
<feature type="domain" description="Nuclease SbcCD subunit D C-terminal" evidence="9">
    <location>
        <begin position="268"/>
        <end position="353"/>
    </location>
</feature>
<accession>A0A6G9XYP1</accession>
<dbReference type="InterPro" id="IPR041796">
    <property type="entry name" value="Mre11_N"/>
</dbReference>
<keyword evidence="6 7" id="KW-0269">Exonuclease</keyword>
<dbReference type="Pfam" id="PF00149">
    <property type="entry name" value="Metallophos"/>
    <property type="match status" value="1"/>
</dbReference>
<evidence type="ECO:0000313" key="10">
    <source>
        <dbReference type="EMBL" id="QIS06059.1"/>
    </source>
</evidence>
<dbReference type="InterPro" id="IPR004843">
    <property type="entry name" value="Calcineurin-like_PHP"/>
</dbReference>
<dbReference type="Pfam" id="PF12320">
    <property type="entry name" value="SbcD_C"/>
    <property type="match status" value="1"/>
</dbReference>
<evidence type="ECO:0000256" key="5">
    <source>
        <dbReference type="ARBA" id="ARBA00022801"/>
    </source>
</evidence>
<name>A0A6G9XYP1_NOCBR</name>
<evidence type="ECO:0000256" key="7">
    <source>
        <dbReference type="RuleBase" id="RU363069"/>
    </source>
</evidence>
<evidence type="ECO:0000256" key="6">
    <source>
        <dbReference type="ARBA" id="ARBA00022839"/>
    </source>
</evidence>
<keyword evidence="7" id="KW-0235">DNA replication</keyword>
<evidence type="ECO:0000259" key="9">
    <source>
        <dbReference type="Pfam" id="PF12320"/>
    </source>
</evidence>
<dbReference type="EMBL" id="CP046171">
    <property type="protein sequence ID" value="QIS06059.1"/>
    <property type="molecule type" value="Genomic_DNA"/>
</dbReference>
<reference evidence="10 11" key="1">
    <citation type="journal article" date="2019" name="ACS Chem. Biol.">
        <title>Identification and Mobilization of a Cryptic Antibiotic Biosynthesis Gene Locus from a Human-Pathogenic Nocardia Isolate.</title>
        <authorList>
            <person name="Herisse M."/>
            <person name="Ishida K."/>
            <person name="Porter J.L."/>
            <person name="Howden B."/>
            <person name="Hertweck C."/>
            <person name="Stinear T.P."/>
            <person name="Pidot S.J."/>
        </authorList>
    </citation>
    <scope>NUCLEOTIDE SEQUENCE [LARGE SCALE GENOMIC DNA]</scope>
    <source>
        <strain evidence="10 11">AUSMDU00024985</strain>
    </source>
</reference>
<protein>
    <recommendedName>
        <fullName evidence="3 7">Nuclease SbcCD subunit D</fullName>
    </recommendedName>
</protein>
<comment type="subunit">
    <text evidence="2 7">Heterodimer of SbcC and SbcD.</text>
</comment>
<keyword evidence="7" id="KW-0255">Endonuclease</keyword>
<dbReference type="InterPro" id="IPR026843">
    <property type="entry name" value="SbcD_C"/>
</dbReference>
<dbReference type="AlphaFoldDB" id="A0A6G9XYP1"/>
<evidence type="ECO:0000313" key="11">
    <source>
        <dbReference type="Proteomes" id="UP000501705"/>
    </source>
</evidence>
<dbReference type="PANTHER" id="PTHR30337">
    <property type="entry name" value="COMPONENT OF ATP-DEPENDENT DSDNA EXONUCLEASE"/>
    <property type="match status" value="1"/>
</dbReference>
<sequence length="392" mass="41848">MRMLHTSDWHIGRTFHGVDLLADQARALTAIAELVAAESVDVVVLPGDVYDRSIPSADAIAVCNRGFEAIRAAGAVIVATSGNHDSPARLGAGASFAAAGGLHLRTTVADADRPVLLDDAHGPVAFYGIPYLEPEITRAELGVPQARSHADILAAAMARIRADRAGRPGVRAVVLAHAFVVGGEATGSERSISVGGVETVPMSAFDGIDYVALGHLHSPQTLSESVRYCGSPLPYSFAESSHRKAVWLVDLDAAGLRQVRRHDLPVVRGLSKLTGTLDELLTDASHEAATDDYVAAVLTDSARPVDAMRKLRERFPYAVHVEWVRPEGNPELRYRERVHGRRDTEVAQTFLTDVRGAPSTGEMAWLERALAAAVAEPDRVLTATESATELSA</sequence>
<keyword evidence="4 7" id="KW-0540">Nuclease</keyword>
<dbReference type="InterPro" id="IPR029052">
    <property type="entry name" value="Metallo-depent_PP-like"/>
</dbReference>
<dbReference type="InterPro" id="IPR050535">
    <property type="entry name" value="DNA_Repair-Maintenance_Comp"/>
</dbReference>
<dbReference type="GO" id="GO:0006310">
    <property type="term" value="P:DNA recombination"/>
    <property type="evidence" value="ECO:0007669"/>
    <property type="project" value="UniProtKB-KW"/>
</dbReference>
<dbReference type="NCBIfam" id="TIGR00619">
    <property type="entry name" value="sbcd"/>
    <property type="match status" value="1"/>
</dbReference>
<comment type="similarity">
    <text evidence="1 7">Belongs to the SbcD family.</text>
</comment>
<dbReference type="CDD" id="cd00840">
    <property type="entry name" value="MPP_Mre11_N"/>
    <property type="match status" value="1"/>
</dbReference>
<dbReference type="GO" id="GO:0004519">
    <property type="term" value="F:endonuclease activity"/>
    <property type="evidence" value="ECO:0007669"/>
    <property type="project" value="UniProtKB-KW"/>
</dbReference>
<organism evidence="10 11">
    <name type="scientific">Nocardia brasiliensis</name>
    <dbReference type="NCBI Taxonomy" id="37326"/>
    <lineage>
        <taxon>Bacteria</taxon>
        <taxon>Bacillati</taxon>
        <taxon>Actinomycetota</taxon>
        <taxon>Actinomycetes</taxon>
        <taxon>Mycobacteriales</taxon>
        <taxon>Nocardiaceae</taxon>
        <taxon>Nocardia</taxon>
    </lineage>
</organism>
<evidence type="ECO:0000256" key="1">
    <source>
        <dbReference type="ARBA" id="ARBA00010555"/>
    </source>
</evidence>
<dbReference type="Proteomes" id="UP000501705">
    <property type="component" value="Chromosome"/>
</dbReference>
<evidence type="ECO:0000256" key="2">
    <source>
        <dbReference type="ARBA" id="ARBA00011322"/>
    </source>
</evidence>
<comment type="function">
    <text evidence="7">SbcCD cleaves DNA hairpin structures. These structures can inhibit DNA replication and are intermediates in certain DNA recombination reactions. The complex acts as a 3'-&gt;5' double strand exonuclease that can open hairpins. It also has a 5' single-strand endonuclease activity.</text>
</comment>
<keyword evidence="7" id="KW-0233">DNA recombination</keyword>
<gene>
    <name evidence="7 10" type="primary">sbcD</name>
    <name evidence="10" type="ORF">F5X71_30475</name>
</gene>
<proteinExistence type="inferred from homology"/>
<evidence type="ECO:0000256" key="3">
    <source>
        <dbReference type="ARBA" id="ARBA00013365"/>
    </source>
</evidence>
<dbReference type="Gene3D" id="3.60.21.10">
    <property type="match status" value="1"/>
</dbReference>
<dbReference type="RefSeq" id="WP_167465108.1">
    <property type="nucleotide sequence ID" value="NZ_CP046171.1"/>
</dbReference>
<dbReference type="GO" id="GO:0006260">
    <property type="term" value="P:DNA replication"/>
    <property type="evidence" value="ECO:0007669"/>
    <property type="project" value="UniProtKB-KW"/>
</dbReference>
<dbReference type="GO" id="GO:0008408">
    <property type="term" value="F:3'-5' exonuclease activity"/>
    <property type="evidence" value="ECO:0007669"/>
    <property type="project" value="InterPro"/>
</dbReference>
<evidence type="ECO:0000259" key="8">
    <source>
        <dbReference type="Pfam" id="PF00149"/>
    </source>
</evidence>
<dbReference type="InterPro" id="IPR004593">
    <property type="entry name" value="SbcD"/>
</dbReference>